<protein>
    <submittedName>
        <fullName evidence="2">Uncharacterized protein</fullName>
    </submittedName>
</protein>
<proteinExistence type="predicted"/>
<reference evidence="2 3" key="1">
    <citation type="submission" date="2019-05" db="EMBL/GenBank/DDBJ databases">
        <title>Emergence of the Ug99 lineage of the wheat stem rust pathogen through somatic hybridization.</title>
        <authorList>
            <person name="Li F."/>
            <person name="Upadhyaya N.M."/>
            <person name="Sperschneider J."/>
            <person name="Matny O."/>
            <person name="Nguyen-Phuc H."/>
            <person name="Mago R."/>
            <person name="Raley C."/>
            <person name="Miller M.E."/>
            <person name="Silverstein K.A.T."/>
            <person name="Henningsen E."/>
            <person name="Hirsch C.D."/>
            <person name="Visser B."/>
            <person name="Pretorius Z.A."/>
            <person name="Steffenson B.J."/>
            <person name="Schwessinger B."/>
            <person name="Dodds P.N."/>
            <person name="Figueroa M."/>
        </authorList>
    </citation>
    <scope>NUCLEOTIDE SEQUENCE [LARGE SCALE GENOMIC DNA]</scope>
    <source>
        <strain evidence="2">21-0</strain>
    </source>
</reference>
<keyword evidence="3" id="KW-1185">Reference proteome</keyword>
<evidence type="ECO:0000256" key="1">
    <source>
        <dbReference type="SAM" id="MobiDB-lite"/>
    </source>
</evidence>
<evidence type="ECO:0000313" key="2">
    <source>
        <dbReference type="EMBL" id="KAA1118844.1"/>
    </source>
</evidence>
<organism evidence="2 3">
    <name type="scientific">Puccinia graminis f. sp. tritici</name>
    <dbReference type="NCBI Taxonomy" id="56615"/>
    <lineage>
        <taxon>Eukaryota</taxon>
        <taxon>Fungi</taxon>
        <taxon>Dikarya</taxon>
        <taxon>Basidiomycota</taxon>
        <taxon>Pucciniomycotina</taxon>
        <taxon>Pucciniomycetes</taxon>
        <taxon>Pucciniales</taxon>
        <taxon>Pucciniaceae</taxon>
        <taxon>Puccinia</taxon>
    </lineage>
</organism>
<dbReference type="AlphaFoldDB" id="A0A5B0R1S0"/>
<dbReference type="Proteomes" id="UP000324748">
    <property type="component" value="Unassembled WGS sequence"/>
</dbReference>
<name>A0A5B0R1S0_PUCGR</name>
<feature type="region of interest" description="Disordered" evidence="1">
    <location>
        <begin position="55"/>
        <end position="99"/>
    </location>
</feature>
<accession>A0A5B0R1S0</accession>
<dbReference type="EMBL" id="VSWC01000001">
    <property type="protein sequence ID" value="KAA1118844.1"/>
    <property type="molecule type" value="Genomic_DNA"/>
</dbReference>
<sequence length="99" mass="11013">MNKLVLRFNNLIETQNAQLGAGKRNAFRHPQQDEACSQGGNTMIDNRTRMVWRSTTQPKLPPAACTSKHRTNHAESALVSTDRKSRPGQLKAGKVHHLG</sequence>
<gene>
    <name evidence="2" type="ORF">PGT21_007912</name>
</gene>
<evidence type="ECO:0000313" key="3">
    <source>
        <dbReference type="Proteomes" id="UP000324748"/>
    </source>
</evidence>
<comment type="caution">
    <text evidence="2">The sequence shown here is derived from an EMBL/GenBank/DDBJ whole genome shotgun (WGS) entry which is preliminary data.</text>
</comment>